<dbReference type="InterPro" id="IPR018841">
    <property type="entry name" value="DUF2442"/>
</dbReference>
<dbReference type="Gene3D" id="3.30.2020.40">
    <property type="entry name" value="Uncharacterised protein PF10387, DUF2442"/>
    <property type="match status" value="1"/>
</dbReference>
<dbReference type="Pfam" id="PF10387">
    <property type="entry name" value="DUF2442"/>
    <property type="match status" value="1"/>
</dbReference>
<organism evidence="1">
    <name type="scientific">Woronichinia naegeliana WA131</name>
    <dbReference type="NCBI Taxonomy" id="2824559"/>
    <lineage>
        <taxon>Bacteria</taxon>
        <taxon>Bacillati</taxon>
        <taxon>Cyanobacteriota</taxon>
        <taxon>Cyanophyceae</taxon>
        <taxon>Synechococcales</taxon>
        <taxon>Coelosphaeriaceae</taxon>
        <taxon>Woronichinia</taxon>
    </lineage>
</organism>
<reference evidence="1" key="1">
    <citation type="submission" date="2021-04" db="EMBL/GenBank/DDBJ databases">
        <title>Genome sequence of Woronichinia naegeliana from Washington state freshwater lake bloom.</title>
        <authorList>
            <person name="Dreher T.W."/>
        </authorList>
    </citation>
    <scope>NUCLEOTIDE SEQUENCE</scope>
    <source>
        <strain evidence="1">WA131</strain>
    </source>
</reference>
<dbReference type="AlphaFoldDB" id="A0A977PYZ3"/>
<accession>A0A977PYZ3</accession>
<dbReference type="EMBL" id="CP073041">
    <property type="protein sequence ID" value="UXE62995.1"/>
    <property type="molecule type" value="Genomic_DNA"/>
</dbReference>
<sequence>MTLTLDIATYQIPIKQISKRLYTATDAERNFYKISPSGYGIHWPAIDEDLSIKGLINLALQNQEVA</sequence>
<proteinExistence type="predicted"/>
<name>A0A977PYZ3_9CYAN</name>
<dbReference type="KEGG" id="wna:KA717_10115"/>
<evidence type="ECO:0000313" key="1">
    <source>
        <dbReference type="EMBL" id="UXE62995.1"/>
    </source>
</evidence>
<dbReference type="Proteomes" id="UP001065613">
    <property type="component" value="Chromosome"/>
</dbReference>
<protein>
    <submittedName>
        <fullName evidence="1">DUF2442 domain-containing protein</fullName>
    </submittedName>
</protein>
<gene>
    <name evidence="1" type="ORF">KA717_10115</name>
</gene>